<accession>A0A4R0PA33</accession>
<dbReference type="RefSeq" id="WP_131556075.1">
    <property type="nucleotide sequence ID" value="NZ_SJSN01000001.1"/>
</dbReference>
<reference evidence="1 2" key="1">
    <citation type="submission" date="2019-02" db="EMBL/GenBank/DDBJ databases">
        <title>Pedobacter sp. RP-3-11 sp. nov., isolated from Arctic soil.</title>
        <authorList>
            <person name="Dahal R.H."/>
        </authorList>
    </citation>
    <scope>NUCLEOTIDE SEQUENCE [LARGE SCALE GENOMIC DNA]</scope>
    <source>
        <strain evidence="1 2">RP-3-11</strain>
    </source>
</reference>
<evidence type="ECO:0000313" key="1">
    <source>
        <dbReference type="EMBL" id="TCD12638.1"/>
    </source>
</evidence>
<dbReference type="EMBL" id="SJSN01000001">
    <property type="protein sequence ID" value="TCD12638.1"/>
    <property type="molecule type" value="Genomic_DNA"/>
</dbReference>
<dbReference type="PANTHER" id="PTHR34817">
    <property type="entry name" value="NUCLEOTIDYLTRANSFERASE"/>
    <property type="match status" value="1"/>
</dbReference>
<keyword evidence="1" id="KW-0808">Transferase</keyword>
<sequence length="253" mass="29771">MKTTIIKKLEEIEKANDITILFACESGSRGWEFPSPDSDYDVRFIYVRPLNYYLSVLDKDDQLRFPINEELDIYGWDIRKVLKLIRKSNTTPFEWLQSPIIYREKEKFRDDLWQLCQSYFYQKNNINHYLGIAHGALETIINDDEIKIKKLFYILRPLLSAKWCLEKGTIAPMTISPLLTLMPEKLQTIVKDLIDLKSTSAEGFIIKINAELKTYINEQFELCGNGAKDLPKESFDLEKLDIFFRNTISRYDN</sequence>
<dbReference type="Pfam" id="PF10127">
    <property type="entry name" value="RlaP"/>
    <property type="match status" value="1"/>
</dbReference>
<gene>
    <name evidence="1" type="ORF">EZ449_00920</name>
</gene>
<protein>
    <submittedName>
        <fullName evidence="1">Nucleotidyltransferase domain-containing protein</fullName>
    </submittedName>
</protein>
<name>A0A4R0PA33_9SPHI</name>
<comment type="caution">
    <text evidence="1">The sequence shown here is derived from an EMBL/GenBank/DDBJ whole genome shotgun (WGS) entry which is preliminary data.</text>
</comment>
<dbReference type="Proteomes" id="UP000291485">
    <property type="component" value="Unassembled WGS sequence"/>
</dbReference>
<proteinExistence type="predicted"/>
<dbReference type="InterPro" id="IPR018775">
    <property type="entry name" value="RlaP"/>
</dbReference>
<dbReference type="PANTHER" id="PTHR34817:SF2">
    <property type="entry name" value="NUCLEOTIDYLTRANSFERASE"/>
    <property type="match status" value="1"/>
</dbReference>
<organism evidence="1 2">
    <name type="scientific">Pedobacter frigidisoli</name>
    <dbReference type="NCBI Taxonomy" id="2530455"/>
    <lineage>
        <taxon>Bacteria</taxon>
        <taxon>Pseudomonadati</taxon>
        <taxon>Bacteroidota</taxon>
        <taxon>Sphingobacteriia</taxon>
        <taxon>Sphingobacteriales</taxon>
        <taxon>Sphingobacteriaceae</taxon>
        <taxon>Pedobacter</taxon>
    </lineage>
</organism>
<keyword evidence="2" id="KW-1185">Reference proteome</keyword>
<dbReference type="AlphaFoldDB" id="A0A4R0PA33"/>
<evidence type="ECO:0000313" key="2">
    <source>
        <dbReference type="Proteomes" id="UP000291485"/>
    </source>
</evidence>
<dbReference type="GO" id="GO:0016740">
    <property type="term" value="F:transferase activity"/>
    <property type="evidence" value="ECO:0007669"/>
    <property type="project" value="UniProtKB-KW"/>
</dbReference>
<dbReference type="OrthoDB" id="9796845at2"/>